<dbReference type="PANTHER" id="PTHR22744">
    <property type="entry name" value="HELIX LOOP HELIX PROTEIN 21-RELATED"/>
    <property type="match status" value="1"/>
</dbReference>
<dbReference type="Gene3D" id="3.30.710.10">
    <property type="entry name" value="Potassium Channel Kv1.1, Chain A"/>
    <property type="match status" value="1"/>
</dbReference>
<dbReference type="AlphaFoldDB" id="A0A267GD64"/>
<protein>
    <recommendedName>
        <fullName evidence="2">BTB domain-containing protein</fullName>
    </recommendedName>
</protein>
<gene>
    <name evidence="3" type="ORF">BOX15_Mlig005365g1</name>
</gene>
<feature type="region of interest" description="Disordered" evidence="1">
    <location>
        <begin position="1"/>
        <end position="62"/>
    </location>
</feature>
<dbReference type="Proteomes" id="UP000215902">
    <property type="component" value="Unassembled WGS sequence"/>
</dbReference>
<feature type="compositionally biased region" description="Basic and acidic residues" evidence="1">
    <location>
        <begin position="53"/>
        <end position="62"/>
    </location>
</feature>
<dbReference type="SUPFAM" id="SSF54695">
    <property type="entry name" value="POZ domain"/>
    <property type="match status" value="1"/>
</dbReference>
<evidence type="ECO:0000313" key="4">
    <source>
        <dbReference type="Proteomes" id="UP000215902"/>
    </source>
</evidence>
<dbReference type="InterPro" id="IPR011333">
    <property type="entry name" value="SKP1/BTB/POZ_sf"/>
</dbReference>
<dbReference type="InterPro" id="IPR000210">
    <property type="entry name" value="BTB/POZ_dom"/>
</dbReference>
<organism evidence="3 4">
    <name type="scientific">Macrostomum lignano</name>
    <dbReference type="NCBI Taxonomy" id="282301"/>
    <lineage>
        <taxon>Eukaryota</taxon>
        <taxon>Metazoa</taxon>
        <taxon>Spiralia</taxon>
        <taxon>Lophotrochozoa</taxon>
        <taxon>Platyhelminthes</taxon>
        <taxon>Rhabditophora</taxon>
        <taxon>Macrostomorpha</taxon>
        <taxon>Macrostomida</taxon>
        <taxon>Macrostomidae</taxon>
        <taxon>Macrostomum</taxon>
    </lineage>
</organism>
<accession>A0A267GD64</accession>
<proteinExistence type="predicted"/>
<keyword evidence="4" id="KW-1185">Reference proteome</keyword>
<reference evidence="3 4" key="1">
    <citation type="submission" date="2017-06" db="EMBL/GenBank/DDBJ databases">
        <title>A platform for efficient transgenesis in Macrostomum lignano, a flatworm model organism for stem cell research.</title>
        <authorList>
            <person name="Berezikov E."/>
        </authorList>
    </citation>
    <scope>NUCLEOTIDE SEQUENCE [LARGE SCALE GENOMIC DNA]</scope>
    <source>
        <strain evidence="3">DV1</strain>
        <tissue evidence="3">Whole organism</tissue>
    </source>
</reference>
<evidence type="ECO:0000259" key="2">
    <source>
        <dbReference type="SMART" id="SM00225"/>
    </source>
</evidence>
<comment type="caution">
    <text evidence="3">The sequence shown here is derived from an EMBL/GenBank/DDBJ whole genome shotgun (WGS) entry which is preliminary data.</text>
</comment>
<dbReference type="EMBL" id="NIVC01000422">
    <property type="protein sequence ID" value="PAA83324.1"/>
    <property type="molecule type" value="Genomic_DNA"/>
</dbReference>
<feature type="compositionally biased region" description="Polar residues" evidence="1">
    <location>
        <begin position="12"/>
        <end position="22"/>
    </location>
</feature>
<feature type="domain" description="BTB" evidence="2">
    <location>
        <begin position="65"/>
        <end position="208"/>
    </location>
</feature>
<feature type="region of interest" description="Disordered" evidence="1">
    <location>
        <begin position="100"/>
        <end position="146"/>
    </location>
</feature>
<evidence type="ECO:0000256" key="1">
    <source>
        <dbReference type="SAM" id="MobiDB-lite"/>
    </source>
</evidence>
<evidence type="ECO:0000313" key="3">
    <source>
        <dbReference type="EMBL" id="PAA83324.1"/>
    </source>
</evidence>
<sequence length="336" mass="38173">MANNHRPGFGFQPNSQTANGASGTKPEDQPFQSIEAWETGQTRESALLSARVDPAERDQETAEWRQITLVVDGKELYANSAHLASVSPVFRRMIADLNQPVKKGKGGKGDAAGNRGSNPKAGGRGPLGKPGGDQQGKKQQQQPEDRLEIEDASYEDMYEFLLALQPQGLLQEEKTINTNNVVSLLSLSRRFHVSFLWDRCLIALREDVRPSNVLRHYACLRLKGVPELEEIFFTLCLELLRETNPQLLEQDPWYQRLNRDAQIHLRVALVKTNRCLMCGSQKFPWNIQVSCPKCRDVKTLQHKMCDTQSKEFVRLNQCRKCKVKMLDVQWVWGQES</sequence>
<feature type="compositionally biased region" description="Gly residues" evidence="1">
    <location>
        <begin position="122"/>
        <end position="134"/>
    </location>
</feature>
<name>A0A267GD64_9PLAT</name>
<dbReference type="PANTHER" id="PTHR22744:SF17">
    <property type="entry name" value="BTB DOMAIN-CONTAINING PROTEIN"/>
    <property type="match status" value="1"/>
</dbReference>
<dbReference type="SMART" id="SM00225">
    <property type="entry name" value="BTB"/>
    <property type="match status" value="1"/>
</dbReference>
<dbReference type="CDD" id="cd18186">
    <property type="entry name" value="BTB_POZ_ZBTB_KLHL-like"/>
    <property type="match status" value="1"/>
</dbReference>